<dbReference type="Proteomes" id="UP000055035">
    <property type="component" value="Unassembled WGS sequence"/>
</dbReference>
<dbReference type="STRING" id="456.Ljor_2648"/>
<dbReference type="InterPro" id="IPR011146">
    <property type="entry name" value="HIT-like"/>
</dbReference>
<dbReference type="AlphaFoldDB" id="A0A0W0VEV1"/>
<dbReference type="PATRIC" id="fig|456.5.peg.2840"/>
<dbReference type="PIRSF" id="PIRSF000714">
    <property type="entry name" value="HIT"/>
    <property type="match status" value="1"/>
</dbReference>
<evidence type="ECO:0000259" key="2">
    <source>
        <dbReference type="PROSITE" id="PS51084"/>
    </source>
</evidence>
<dbReference type="InterPro" id="IPR036265">
    <property type="entry name" value="HIT-like_sf"/>
</dbReference>
<keyword evidence="3" id="KW-0378">Hydrolase</keyword>
<dbReference type="InterPro" id="IPR026026">
    <property type="entry name" value="HIT_Hint"/>
</dbReference>
<evidence type="ECO:0000313" key="3">
    <source>
        <dbReference type="EMBL" id="KTD18342.1"/>
    </source>
</evidence>
<evidence type="ECO:0000313" key="4">
    <source>
        <dbReference type="Proteomes" id="UP000055035"/>
    </source>
</evidence>
<proteinExistence type="predicted"/>
<feature type="domain" description="HIT" evidence="2">
    <location>
        <begin position="35"/>
        <end position="104"/>
    </location>
</feature>
<comment type="caution">
    <text evidence="3">The sequence shown here is derived from an EMBL/GenBank/DDBJ whole genome shotgun (WGS) entry which is preliminary data.</text>
</comment>
<sequence>MSFQVDSRIQESSFFLVDWPLSRLFLKNNSHFPWLILVPREKNITEIHQLSSENRRQLMDEITEASRVLQAYFNPHKLNVGSLGNIVAQLHIHVVGRFEADLAWPHGIWQPLEKEQVYSPGVAAQLINDLRDVASYSNWGSGF</sequence>
<evidence type="ECO:0000256" key="1">
    <source>
        <dbReference type="PROSITE-ProRule" id="PRU00464"/>
    </source>
</evidence>
<dbReference type="SUPFAM" id="SSF54197">
    <property type="entry name" value="HIT-like"/>
    <property type="match status" value="1"/>
</dbReference>
<name>A0A0W0VEV1_9GAMM</name>
<dbReference type="OrthoDB" id="9799145at2"/>
<dbReference type="RefSeq" id="WP_058472011.1">
    <property type="nucleotide sequence ID" value="NZ_CAAAIC010000006.1"/>
</dbReference>
<keyword evidence="4" id="KW-1185">Reference proteome</keyword>
<reference evidence="3 4" key="1">
    <citation type="submission" date="2015-11" db="EMBL/GenBank/DDBJ databases">
        <title>Genomic analysis of 38 Legionella species identifies large and diverse effector repertoires.</title>
        <authorList>
            <person name="Burstein D."/>
            <person name="Amaro F."/>
            <person name="Zusman T."/>
            <person name="Lifshitz Z."/>
            <person name="Cohen O."/>
            <person name="Gilbert J.A."/>
            <person name="Pupko T."/>
            <person name="Shuman H.A."/>
            <person name="Segal G."/>
        </authorList>
    </citation>
    <scope>NUCLEOTIDE SEQUENCE [LARGE SCALE GENOMIC DNA]</scope>
    <source>
        <strain evidence="3 4">BL-540</strain>
    </source>
</reference>
<accession>A0A0W0VEV1</accession>
<comment type="caution">
    <text evidence="1">Lacks conserved residue(s) required for the propagation of feature annotation.</text>
</comment>
<dbReference type="Gene3D" id="3.30.428.10">
    <property type="entry name" value="HIT-like"/>
    <property type="match status" value="1"/>
</dbReference>
<organism evidence="3 4">
    <name type="scientific">Legionella jordanis</name>
    <dbReference type="NCBI Taxonomy" id="456"/>
    <lineage>
        <taxon>Bacteria</taxon>
        <taxon>Pseudomonadati</taxon>
        <taxon>Pseudomonadota</taxon>
        <taxon>Gammaproteobacteria</taxon>
        <taxon>Legionellales</taxon>
        <taxon>Legionellaceae</taxon>
        <taxon>Legionella</taxon>
    </lineage>
</organism>
<dbReference type="EMBL" id="LNYJ01000011">
    <property type="protein sequence ID" value="KTD18342.1"/>
    <property type="molecule type" value="Genomic_DNA"/>
</dbReference>
<dbReference type="Pfam" id="PF01230">
    <property type="entry name" value="HIT"/>
    <property type="match status" value="1"/>
</dbReference>
<protein>
    <submittedName>
        <fullName evidence="3">Diadenosine tetraphosphate (Ap4A) hydrolase-like HIT family hydrolase</fullName>
    </submittedName>
</protein>
<dbReference type="PROSITE" id="PS51084">
    <property type="entry name" value="HIT_2"/>
    <property type="match status" value="1"/>
</dbReference>
<dbReference type="GO" id="GO:0016787">
    <property type="term" value="F:hydrolase activity"/>
    <property type="evidence" value="ECO:0007669"/>
    <property type="project" value="UniProtKB-KW"/>
</dbReference>
<gene>
    <name evidence="3" type="primary">hit1</name>
    <name evidence="3" type="ORF">Ljor_2648</name>
</gene>